<gene>
    <name evidence="5" type="ORF">KFL_000210490</name>
</gene>
<evidence type="ECO:0000256" key="3">
    <source>
        <dbReference type="SAM" id="MobiDB-lite"/>
    </source>
</evidence>
<dbReference type="STRING" id="105231.A0A1Y1HPQ5"/>
<evidence type="ECO:0000256" key="1">
    <source>
        <dbReference type="ARBA" id="ARBA00022729"/>
    </source>
</evidence>
<dbReference type="AlphaFoldDB" id="A0A1Y1HPQ5"/>
<evidence type="ECO:0000313" key="6">
    <source>
        <dbReference type="Proteomes" id="UP000054558"/>
    </source>
</evidence>
<feature type="domain" description="Folate receptor-like" evidence="4">
    <location>
        <begin position="18"/>
        <end position="142"/>
    </location>
</feature>
<keyword evidence="2" id="KW-1015">Disulfide bond</keyword>
<dbReference type="PANTHER" id="PTHR37390:SF1">
    <property type="entry name" value="FOLATE-BINDING PROTEIN 1"/>
    <property type="match status" value="1"/>
</dbReference>
<keyword evidence="1" id="KW-0732">Signal</keyword>
<dbReference type="Pfam" id="PF03024">
    <property type="entry name" value="Folate_rec"/>
    <property type="match status" value="1"/>
</dbReference>
<feature type="region of interest" description="Disordered" evidence="3">
    <location>
        <begin position="157"/>
        <end position="260"/>
    </location>
</feature>
<feature type="compositionally biased region" description="Basic and acidic residues" evidence="3">
    <location>
        <begin position="174"/>
        <end position="216"/>
    </location>
</feature>
<protein>
    <recommendedName>
        <fullName evidence="4">Folate receptor-like domain-containing protein</fullName>
    </recommendedName>
</protein>
<feature type="compositionally biased region" description="Basic and acidic residues" evidence="3">
    <location>
        <begin position="248"/>
        <end position="258"/>
    </location>
</feature>
<dbReference type="InterPro" id="IPR053305">
    <property type="entry name" value="Folate-binding_rcpt-like"/>
</dbReference>
<dbReference type="OrthoDB" id="498177at2759"/>
<proteinExistence type="predicted"/>
<sequence length="277" mass="29954">MCRSQGGRFPPYAIQGKEPRRVRGAESLSLCKAYKWKTCCGKEQTDTALLWLRKLATSGEAGADCLALWEVVECALCDPDVGVSEGPPVICRSLCDRLLDACGGAYFALDAMTQDLVPCGRRDLVCTTAAEWASSGAHFCQLAGFRTADDVTDDVTGGRDPPCFDGTRLPPPGGREEERRGKKKRESGFWDAAKKVRKKAGGERRGGGRVHGRADVSDPSDVGRSQIRPPLRFRQDFVAGKNEAATGRAEDRPGHAARSEAQAAVTLFTGCESDTWQ</sequence>
<dbReference type="PANTHER" id="PTHR37390">
    <property type="entry name" value="OS02G0592500 PROTEIN"/>
    <property type="match status" value="1"/>
</dbReference>
<dbReference type="EMBL" id="DF236970">
    <property type="protein sequence ID" value="GAQ78961.1"/>
    <property type="molecule type" value="Genomic_DNA"/>
</dbReference>
<accession>A0A1Y1HPQ5</accession>
<name>A0A1Y1HPQ5_KLENI</name>
<evidence type="ECO:0000256" key="2">
    <source>
        <dbReference type="ARBA" id="ARBA00023157"/>
    </source>
</evidence>
<evidence type="ECO:0000313" key="5">
    <source>
        <dbReference type="EMBL" id="GAQ78961.1"/>
    </source>
</evidence>
<evidence type="ECO:0000259" key="4">
    <source>
        <dbReference type="Pfam" id="PF03024"/>
    </source>
</evidence>
<organism evidence="5 6">
    <name type="scientific">Klebsormidium nitens</name>
    <name type="common">Green alga</name>
    <name type="synonym">Ulothrix nitens</name>
    <dbReference type="NCBI Taxonomy" id="105231"/>
    <lineage>
        <taxon>Eukaryota</taxon>
        <taxon>Viridiplantae</taxon>
        <taxon>Streptophyta</taxon>
        <taxon>Klebsormidiophyceae</taxon>
        <taxon>Klebsormidiales</taxon>
        <taxon>Klebsormidiaceae</taxon>
        <taxon>Klebsormidium</taxon>
    </lineage>
</organism>
<dbReference type="InterPro" id="IPR018143">
    <property type="entry name" value="Folate_rcpt-like"/>
</dbReference>
<dbReference type="OMA" id="RACKDEY"/>
<keyword evidence="6" id="KW-1185">Reference proteome</keyword>
<reference evidence="5 6" key="1">
    <citation type="journal article" date="2014" name="Nat. Commun.">
        <title>Klebsormidium flaccidum genome reveals primary factors for plant terrestrial adaptation.</title>
        <authorList>
            <person name="Hori K."/>
            <person name="Maruyama F."/>
            <person name="Fujisawa T."/>
            <person name="Togashi T."/>
            <person name="Yamamoto N."/>
            <person name="Seo M."/>
            <person name="Sato S."/>
            <person name="Yamada T."/>
            <person name="Mori H."/>
            <person name="Tajima N."/>
            <person name="Moriyama T."/>
            <person name="Ikeuchi M."/>
            <person name="Watanabe M."/>
            <person name="Wada H."/>
            <person name="Kobayashi K."/>
            <person name="Saito M."/>
            <person name="Masuda T."/>
            <person name="Sasaki-Sekimoto Y."/>
            <person name="Mashiguchi K."/>
            <person name="Awai K."/>
            <person name="Shimojima M."/>
            <person name="Masuda S."/>
            <person name="Iwai M."/>
            <person name="Nobusawa T."/>
            <person name="Narise T."/>
            <person name="Kondo S."/>
            <person name="Saito H."/>
            <person name="Sato R."/>
            <person name="Murakawa M."/>
            <person name="Ihara Y."/>
            <person name="Oshima-Yamada Y."/>
            <person name="Ohtaka K."/>
            <person name="Satoh M."/>
            <person name="Sonobe K."/>
            <person name="Ishii M."/>
            <person name="Ohtani R."/>
            <person name="Kanamori-Sato M."/>
            <person name="Honoki R."/>
            <person name="Miyazaki D."/>
            <person name="Mochizuki H."/>
            <person name="Umetsu J."/>
            <person name="Higashi K."/>
            <person name="Shibata D."/>
            <person name="Kamiya Y."/>
            <person name="Sato N."/>
            <person name="Nakamura Y."/>
            <person name="Tabata S."/>
            <person name="Ida S."/>
            <person name="Kurokawa K."/>
            <person name="Ohta H."/>
        </authorList>
    </citation>
    <scope>NUCLEOTIDE SEQUENCE [LARGE SCALE GENOMIC DNA]</scope>
    <source>
        <strain evidence="5 6">NIES-2285</strain>
    </source>
</reference>
<dbReference type="Proteomes" id="UP000054558">
    <property type="component" value="Unassembled WGS sequence"/>
</dbReference>